<gene>
    <name evidence="2" type="ORF">A3I30_02560</name>
</gene>
<sequence length="295" mass="34329">MYTIYNRLPRIRMEAARLVKSGWSVRQVARHFGFTHSAVVKWVARAHLLPQNAQLIPTRSSRPEHSPQALDPEIVMIILELRAERGQCAEILCHRLITEQGIAVSLSSVKRTLKRCGISKYSKWKKWHQYPSRPMPEKPGFLVEIDAVHEGAPDDRLSAYALIDVCSRWGYAEPVLRVNSRATTRFVKKAKETAPFAFQTIQTDHGSEFSKWFTKIAVHDGMSHRHTRVRTPTDNGHVERFIRTLQDECLHRIPRDFRAWQKEIPEWIRYYNTERPHMGLNFKTPIEIIKAVPSY</sequence>
<proteinExistence type="predicted"/>
<dbReference type="Proteomes" id="UP000177197">
    <property type="component" value="Unassembled WGS sequence"/>
</dbReference>
<evidence type="ECO:0000313" key="3">
    <source>
        <dbReference type="Proteomes" id="UP000177197"/>
    </source>
</evidence>
<dbReference type="PROSITE" id="PS50994">
    <property type="entry name" value="INTEGRASE"/>
    <property type="match status" value="1"/>
</dbReference>
<dbReference type="InterPro" id="IPR036397">
    <property type="entry name" value="RNaseH_sf"/>
</dbReference>
<dbReference type="Gene3D" id="3.30.420.10">
    <property type="entry name" value="Ribonuclease H-like superfamily/Ribonuclease H"/>
    <property type="match status" value="1"/>
</dbReference>
<evidence type="ECO:0000313" key="2">
    <source>
        <dbReference type="EMBL" id="OGD40083.1"/>
    </source>
</evidence>
<evidence type="ECO:0000259" key="1">
    <source>
        <dbReference type="PROSITE" id="PS50994"/>
    </source>
</evidence>
<dbReference type="GO" id="GO:0003676">
    <property type="term" value="F:nucleic acid binding"/>
    <property type="evidence" value="ECO:0007669"/>
    <property type="project" value="InterPro"/>
</dbReference>
<dbReference type="PANTHER" id="PTHR35004">
    <property type="entry name" value="TRANSPOSASE RV3428C-RELATED"/>
    <property type="match status" value="1"/>
</dbReference>
<dbReference type="SUPFAM" id="SSF53098">
    <property type="entry name" value="Ribonuclease H-like"/>
    <property type="match status" value="1"/>
</dbReference>
<protein>
    <recommendedName>
        <fullName evidence="1">Integrase catalytic domain-containing protein</fullName>
    </recommendedName>
</protein>
<reference evidence="2 3" key="1">
    <citation type="journal article" date="2016" name="Nat. Commun.">
        <title>Thousands of microbial genomes shed light on interconnected biogeochemical processes in an aquifer system.</title>
        <authorList>
            <person name="Anantharaman K."/>
            <person name="Brown C.T."/>
            <person name="Hug L.A."/>
            <person name="Sharon I."/>
            <person name="Castelle C.J."/>
            <person name="Probst A.J."/>
            <person name="Thomas B.C."/>
            <person name="Singh A."/>
            <person name="Wilkins M.J."/>
            <person name="Karaoz U."/>
            <person name="Brodie E.L."/>
            <person name="Williams K.H."/>
            <person name="Hubbard S.S."/>
            <person name="Banfield J.F."/>
        </authorList>
    </citation>
    <scope>NUCLEOTIDE SEQUENCE [LARGE SCALE GENOMIC DNA]</scope>
</reference>
<dbReference type="PANTHER" id="PTHR35004:SF7">
    <property type="entry name" value="INTEGRASE PROTEIN"/>
    <property type="match status" value="1"/>
</dbReference>
<name>A0A1F5CB66_9BACT</name>
<dbReference type="Pfam" id="PF13384">
    <property type="entry name" value="HTH_23"/>
    <property type="match status" value="1"/>
</dbReference>
<dbReference type="GO" id="GO:0015074">
    <property type="term" value="P:DNA integration"/>
    <property type="evidence" value="ECO:0007669"/>
    <property type="project" value="InterPro"/>
</dbReference>
<dbReference type="SUPFAM" id="SSF46689">
    <property type="entry name" value="Homeodomain-like"/>
    <property type="match status" value="1"/>
</dbReference>
<dbReference type="InterPro" id="IPR012337">
    <property type="entry name" value="RNaseH-like_sf"/>
</dbReference>
<dbReference type="InterPro" id="IPR001584">
    <property type="entry name" value="Integrase_cat-core"/>
</dbReference>
<comment type="caution">
    <text evidence="2">The sequence shown here is derived from an EMBL/GenBank/DDBJ whole genome shotgun (WGS) entry which is preliminary data.</text>
</comment>
<dbReference type="InterPro" id="IPR009057">
    <property type="entry name" value="Homeodomain-like_sf"/>
</dbReference>
<organism evidence="2 3">
    <name type="scientific">Candidatus Azambacteria bacterium RIFCSPLOWO2_02_FULL_44_14</name>
    <dbReference type="NCBI Taxonomy" id="1797306"/>
    <lineage>
        <taxon>Bacteria</taxon>
        <taxon>Candidatus Azamiibacteriota</taxon>
    </lineage>
</organism>
<dbReference type="AlphaFoldDB" id="A0A1F5CB66"/>
<feature type="domain" description="Integrase catalytic" evidence="1">
    <location>
        <begin position="135"/>
        <end position="293"/>
    </location>
</feature>
<dbReference type="Pfam" id="PF13683">
    <property type="entry name" value="rve_3"/>
    <property type="match status" value="1"/>
</dbReference>
<accession>A0A1F5CB66</accession>
<dbReference type="EMBL" id="MEYV01000013">
    <property type="protein sequence ID" value="OGD40083.1"/>
    <property type="molecule type" value="Genomic_DNA"/>
</dbReference>